<evidence type="ECO:0000313" key="3">
    <source>
        <dbReference type="Proteomes" id="UP000509702"/>
    </source>
</evidence>
<dbReference type="OrthoDB" id="9128717at2"/>
<evidence type="ECO:0000313" key="2">
    <source>
        <dbReference type="EMBL" id="QKS54338.1"/>
    </source>
</evidence>
<gene>
    <name evidence="2" type="ORF">HUE56_28200</name>
</gene>
<reference evidence="2 3" key="1">
    <citation type="submission" date="2020-06" db="EMBL/GenBank/DDBJ databases">
        <title>Complete genome of Azosprillum oryzae KACC14407.</title>
        <authorList>
            <person name="Kim M."/>
            <person name="Park Y.-J."/>
            <person name="Shin J.-H."/>
        </authorList>
    </citation>
    <scope>NUCLEOTIDE SEQUENCE [LARGE SCALE GENOMIC DNA]</scope>
    <source>
        <strain evidence="2 3">KACC 14407</strain>
        <plasmid evidence="2 3">unnamed6</plasmid>
    </source>
</reference>
<proteinExistence type="predicted"/>
<organism evidence="2 3">
    <name type="scientific">Azospirillum oryzae</name>
    <dbReference type="NCBI Taxonomy" id="286727"/>
    <lineage>
        <taxon>Bacteria</taxon>
        <taxon>Pseudomonadati</taxon>
        <taxon>Pseudomonadota</taxon>
        <taxon>Alphaproteobacteria</taxon>
        <taxon>Rhodospirillales</taxon>
        <taxon>Azospirillaceae</taxon>
        <taxon>Azospirillum</taxon>
    </lineage>
</organism>
<dbReference type="Proteomes" id="UP000509702">
    <property type="component" value="Plasmid unnamed6"/>
</dbReference>
<sequence length="220" mass="23810">MPAPLDLDALVAQGAAPPPPSPIMSRAERLESDDLSVVLGAFGRSDLDPLVKILVDKDFNTKSKPLKDSDAYKTGGGDHHRYIPQIVEEIRWWGSHDLKDASEPRSYRTVVAELCEKAEIEVTDTTSVFDMERLMVKKRVDAGEMGGSTVGTVIGAAAKFGILRLIGAANPVGLGVTAAWTLWDMMGPNHKMTGQCVMAIAEARMRLWCAAMADEMEVVG</sequence>
<dbReference type="RefSeq" id="WP_149201509.1">
    <property type="nucleotide sequence ID" value="NZ_BSOV01000011.1"/>
</dbReference>
<name>A0A6N1AST3_9PROT</name>
<accession>A0A6N1AST3</accession>
<evidence type="ECO:0000256" key="1">
    <source>
        <dbReference type="SAM" id="MobiDB-lite"/>
    </source>
</evidence>
<geneLocation type="plasmid" evidence="2 3">
    <name>unnamed6</name>
</geneLocation>
<protein>
    <recommendedName>
        <fullName evidence="4">DUF3944 domain-containing protein</fullName>
    </recommendedName>
</protein>
<dbReference type="EMBL" id="CP054621">
    <property type="protein sequence ID" value="QKS54338.1"/>
    <property type="molecule type" value="Genomic_DNA"/>
</dbReference>
<keyword evidence="2" id="KW-0614">Plasmid</keyword>
<evidence type="ECO:0008006" key="4">
    <source>
        <dbReference type="Google" id="ProtNLM"/>
    </source>
</evidence>
<dbReference type="KEGG" id="aoz:HUE56_28200"/>
<keyword evidence="3" id="KW-1185">Reference proteome</keyword>
<dbReference type="AlphaFoldDB" id="A0A6N1AST3"/>
<feature type="region of interest" description="Disordered" evidence="1">
    <location>
        <begin position="1"/>
        <end position="25"/>
    </location>
</feature>